<keyword evidence="2" id="KW-1185">Reference proteome</keyword>
<dbReference type="InterPro" id="IPR011050">
    <property type="entry name" value="Pectin_lyase_fold/virulence"/>
</dbReference>
<dbReference type="EMBL" id="SEYY01004801">
    <property type="protein sequence ID" value="KAB7503619.1"/>
    <property type="molecule type" value="Genomic_DNA"/>
</dbReference>
<sequence length="137" mass="15283">MPVLPTEAICIHSDTVAFLSNRIHSLHNRSIFIEAKSKVSFNGNMFEELHAEALAGIEASSNIYGPSIVFTNNVMKRMGAKSFFFSSSFSASSQTILNNTFYMMCSCDIEKKFESFTGTTLHRSPSLKIVFRSSLLH</sequence>
<proteinExistence type="predicted"/>
<accession>A0A5N5TBQ7</accession>
<evidence type="ECO:0000313" key="1">
    <source>
        <dbReference type="EMBL" id="KAB7503619.1"/>
    </source>
</evidence>
<evidence type="ECO:0008006" key="3">
    <source>
        <dbReference type="Google" id="ProtNLM"/>
    </source>
</evidence>
<evidence type="ECO:0000313" key="2">
    <source>
        <dbReference type="Proteomes" id="UP000326759"/>
    </source>
</evidence>
<name>A0A5N5TBQ7_9CRUS</name>
<dbReference type="Proteomes" id="UP000326759">
    <property type="component" value="Unassembled WGS sequence"/>
</dbReference>
<organism evidence="1 2">
    <name type="scientific">Armadillidium nasatum</name>
    <dbReference type="NCBI Taxonomy" id="96803"/>
    <lineage>
        <taxon>Eukaryota</taxon>
        <taxon>Metazoa</taxon>
        <taxon>Ecdysozoa</taxon>
        <taxon>Arthropoda</taxon>
        <taxon>Crustacea</taxon>
        <taxon>Multicrustacea</taxon>
        <taxon>Malacostraca</taxon>
        <taxon>Eumalacostraca</taxon>
        <taxon>Peracarida</taxon>
        <taxon>Isopoda</taxon>
        <taxon>Oniscidea</taxon>
        <taxon>Crinocheta</taxon>
        <taxon>Armadillidiidae</taxon>
        <taxon>Armadillidium</taxon>
    </lineage>
</organism>
<reference evidence="1 2" key="1">
    <citation type="journal article" date="2019" name="PLoS Biol.">
        <title>Sex chromosomes control vertical transmission of feminizing Wolbachia symbionts in an isopod.</title>
        <authorList>
            <person name="Becking T."/>
            <person name="Chebbi M.A."/>
            <person name="Giraud I."/>
            <person name="Moumen B."/>
            <person name="Laverre T."/>
            <person name="Caubet Y."/>
            <person name="Peccoud J."/>
            <person name="Gilbert C."/>
            <person name="Cordaux R."/>
        </authorList>
    </citation>
    <scope>NUCLEOTIDE SEQUENCE [LARGE SCALE GENOMIC DNA]</scope>
    <source>
        <strain evidence="1">ANa2</strain>
        <tissue evidence="1">Whole body excluding digestive tract and cuticle</tissue>
    </source>
</reference>
<gene>
    <name evidence="1" type="ORF">Anas_04090</name>
</gene>
<protein>
    <recommendedName>
        <fullName evidence="3">Right handed beta helix domain-containing protein</fullName>
    </recommendedName>
</protein>
<dbReference type="SUPFAM" id="SSF51126">
    <property type="entry name" value="Pectin lyase-like"/>
    <property type="match status" value="1"/>
</dbReference>
<dbReference type="AlphaFoldDB" id="A0A5N5TBQ7"/>
<comment type="caution">
    <text evidence="1">The sequence shown here is derived from an EMBL/GenBank/DDBJ whole genome shotgun (WGS) entry which is preliminary data.</text>
</comment>